<evidence type="ECO:0000256" key="5">
    <source>
        <dbReference type="ARBA" id="ARBA00023284"/>
    </source>
</evidence>
<organism evidence="7 8">
    <name type="scientific">Paraconexibacter antarcticus</name>
    <dbReference type="NCBI Taxonomy" id="2949664"/>
    <lineage>
        <taxon>Bacteria</taxon>
        <taxon>Bacillati</taxon>
        <taxon>Actinomycetota</taxon>
        <taxon>Thermoleophilia</taxon>
        <taxon>Solirubrobacterales</taxon>
        <taxon>Paraconexibacteraceae</taxon>
        <taxon>Paraconexibacter</taxon>
    </lineage>
</organism>
<dbReference type="SUPFAM" id="SSF52833">
    <property type="entry name" value="Thioredoxin-like"/>
    <property type="match status" value="1"/>
</dbReference>
<accession>A0ABY5DL98</accession>
<sequence length="83" mass="8866">MAEVIVYTTEPCSYCSRVKMLLSKRGIAYKEINLARDADGRSALAEKTGMLSFPQVVIDGELIGGFDQTVAADRAGRLAALAA</sequence>
<gene>
    <name evidence="7" type="ORF">NBH00_14590</name>
</gene>
<evidence type="ECO:0000256" key="4">
    <source>
        <dbReference type="ARBA" id="ARBA00023157"/>
    </source>
</evidence>
<dbReference type="PANTHER" id="PTHR46679">
    <property type="match status" value="1"/>
</dbReference>
<dbReference type="EMBL" id="CP098502">
    <property type="protein sequence ID" value="UTI62588.1"/>
    <property type="molecule type" value="Genomic_DNA"/>
</dbReference>
<keyword evidence="8" id="KW-1185">Reference proteome</keyword>
<dbReference type="Gene3D" id="3.40.30.10">
    <property type="entry name" value="Glutaredoxin"/>
    <property type="match status" value="1"/>
</dbReference>
<feature type="domain" description="Glutaredoxin" evidence="6">
    <location>
        <begin position="4"/>
        <end position="63"/>
    </location>
</feature>
<keyword evidence="3" id="KW-0249">Electron transport</keyword>
<dbReference type="InterPro" id="IPR002109">
    <property type="entry name" value="Glutaredoxin"/>
</dbReference>
<reference evidence="7 8" key="1">
    <citation type="submission" date="2022-06" db="EMBL/GenBank/DDBJ databases">
        <title>Paraconexibacter antarcticus.</title>
        <authorList>
            <person name="Kim C.S."/>
        </authorList>
    </citation>
    <scope>NUCLEOTIDE SEQUENCE [LARGE SCALE GENOMIC DNA]</scope>
    <source>
        <strain evidence="7 8">02-257</strain>
    </source>
</reference>
<dbReference type="CDD" id="cd02066">
    <property type="entry name" value="GRX_family"/>
    <property type="match status" value="1"/>
</dbReference>
<comment type="similarity">
    <text evidence="1">Belongs to the glutaredoxin family.</text>
</comment>
<dbReference type="InterPro" id="IPR036249">
    <property type="entry name" value="Thioredoxin-like_sf"/>
</dbReference>
<keyword evidence="5" id="KW-0676">Redox-active center</keyword>
<protein>
    <submittedName>
        <fullName evidence="7">Glutaredoxin</fullName>
    </submittedName>
</protein>
<evidence type="ECO:0000313" key="8">
    <source>
        <dbReference type="Proteomes" id="UP001056035"/>
    </source>
</evidence>
<dbReference type="PRINTS" id="PR00160">
    <property type="entry name" value="GLUTAREDOXIN"/>
</dbReference>
<keyword evidence="4" id="KW-1015">Disulfide bond</keyword>
<keyword evidence="2" id="KW-0813">Transport</keyword>
<dbReference type="Proteomes" id="UP001056035">
    <property type="component" value="Chromosome"/>
</dbReference>
<dbReference type="PANTHER" id="PTHR46679:SF1">
    <property type="entry name" value="GLUTAREDOXIN-2, MITOCHONDRIAL"/>
    <property type="match status" value="1"/>
</dbReference>
<evidence type="ECO:0000256" key="1">
    <source>
        <dbReference type="ARBA" id="ARBA00007787"/>
    </source>
</evidence>
<evidence type="ECO:0000259" key="6">
    <source>
        <dbReference type="Pfam" id="PF00462"/>
    </source>
</evidence>
<dbReference type="RefSeq" id="WP_254569325.1">
    <property type="nucleotide sequence ID" value="NZ_CP098502.1"/>
</dbReference>
<dbReference type="Pfam" id="PF00462">
    <property type="entry name" value="Glutaredoxin"/>
    <property type="match status" value="1"/>
</dbReference>
<evidence type="ECO:0000256" key="2">
    <source>
        <dbReference type="ARBA" id="ARBA00022448"/>
    </source>
</evidence>
<proteinExistence type="inferred from homology"/>
<evidence type="ECO:0000256" key="3">
    <source>
        <dbReference type="ARBA" id="ARBA00022982"/>
    </source>
</evidence>
<dbReference type="PROSITE" id="PS51354">
    <property type="entry name" value="GLUTAREDOXIN_2"/>
    <property type="match status" value="1"/>
</dbReference>
<evidence type="ECO:0000313" key="7">
    <source>
        <dbReference type="EMBL" id="UTI62588.1"/>
    </source>
</evidence>
<dbReference type="InterPro" id="IPR014025">
    <property type="entry name" value="Glutaredoxin_subgr"/>
</dbReference>
<name>A0ABY5DL98_9ACTN</name>